<dbReference type="AlphaFoldDB" id="A0A183SI93"/>
<evidence type="ECO:0000313" key="1">
    <source>
        <dbReference type="EMBL" id="VDL90326.1"/>
    </source>
</evidence>
<accession>A0A183SI93</accession>
<organism evidence="3">
    <name type="scientific">Schistocephalus solidus</name>
    <name type="common">Tapeworm</name>
    <dbReference type="NCBI Taxonomy" id="70667"/>
    <lineage>
        <taxon>Eukaryota</taxon>
        <taxon>Metazoa</taxon>
        <taxon>Spiralia</taxon>
        <taxon>Lophotrochozoa</taxon>
        <taxon>Platyhelminthes</taxon>
        <taxon>Cestoda</taxon>
        <taxon>Eucestoda</taxon>
        <taxon>Diphyllobothriidea</taxon>
        <taxon>Diphyllobothriidae</taxon>
        <taxon>Schistocephalus</taxon>
    </lineage>
</organism>
<dbReference type="OrthoDB" id="5981921at2759"/>
<reference evidence="1 2" key="2">
    <citation type="submission" date="2018-11" db="EMBL/GenBank/DDBJ databases">
        <authorList>
            <consortium name="Pathogen Informatics"/>
        </authorList>
    </citation>
    <scope>NUCLEOTIDE SEQUENCE [LARGE SCALE GENOMIC DNA]</scope>
    <source>
        <strain evidence="1 2">NST_G2</strain>
    </source>
</reference>
<evidence type="ECO:0000313" key="3">
    <source>
        <dbReference type="WBParaSite" id="SSLN_0000407701-mRNA-1"/>
    </source>
</evidence>
<keyword evidence="2" id="KW-1185">Reference proteome</keyword>
<gene>
    <name evidence="1" type="ORF">SSLN_LOCUS3941</name>
</gene>
<protein>
    <submittedName>
        <fullName evidence="1 3">Uncharacterized protein</fullName>
    </submittedName>
</protein>
<dbReference type="WBParaSite" id="SSLN_0000407701-mRNA-1">
    <property type="protein sequence ID" value="SSLN_0000407701-mRNA-1"/>
    <property type="gene ID" value="SSLN_0000407701"/>
</dbReference>
<evidence type="ECO:0000313" key="2">
    <source>
        <dbReference type="Proteomes" id="UP000275846"/>
    </source>
</evidence>
<name>A0A183SI93_SCHSO</name>
<sequence length="112" mass="12364">MDMKYDLDLPPSLPEIIRAVQKISIGKAQGSDAIPPDAYKHGGLRLIAELTTLFQEMSCQGQVPPELKDVTIVHLYKRKGNRKLCDNHRGISLLKIGGKIFASILLNRLNGA</sequence>
<reference evidence="3" key="1">
    <citation type="submission" date="2016-06" db="UniProtKB">
        <authorList>
            <consortium name="WormBaseParasite"/>
        </authorList>
    </citation>
    <scope>IDENTIFICATION</scope>
</reference>
<proteinExistence type="predicted"/>
<dbReference type="EMBL" id="UYSU01032697">
    <property type="protein sequence ID" value="VDL90326.1"/>
    <property type="molecule type" value="Genomic_DNA"/>
</dbReference>
<dbReference type="Proteomes" id="UP000275846">
    <property type="component" value="Unassembled WGS sequence"/>
</dbReference>
<dbReference type="PANTHER" id="PTHR19446">
    <property type="entry name" value="REVERSE TRANSCRIPTASES"/>
    <property type="match status" value="1"/>
</dbReference>